<protein>
    <recommendedName>
        <fullName evidence="9">Transporter</fullName>
    </recommendedName>
</protein>
<dbReference type="OrthoDB" id="7062939at2"/>
<dbReference type="GO" id="GO:0009279">
    <property type="term" value="C:cell outer membrane"/>
    <property type="evidence" value="ECO:0007669"/>
    <property type="project" value="UniProtKB-SubCell"/>
</dbReference>
<proteinExistence type="predicted"/>
<organism evidence="7 8">
    <name type="scientific">Thioflexithrix psekupsensis</name>
    <dbReference type="NCBI Taxonomy" id="1570016"/>
    <lineage>
        <taxon>Bacteria</taxon>
        <taxon>Pseudomonadati</taxon>
        <taxon>Pseudomonadota</taxon>
        <taxon>Gammaproteobacteria</taxon>
        <taxon>Thiotrichales</taxon>
        <taxon>Thioflexithrix</taxon>
    </lineage>
</organism>
<keyword evidence="4" id="KW-0472">Membrane</keyword>
<dbReference type="EMBL" id="MSLT01000002">
    <property type="protein sequence ID" value="OUD16057.1"/>
    <property type="molecule type" value="Genomic_DNA"/>
</dbReference>
<keyword evidence="3" id="KW-0812">Transmembrane</keyword>
<keyword evidence="6" id="KW-0175">Coiled coil</keyword>
<dbReference type="GO" id="GO:0015562">
    <property type="term" value="F:efflux transmembrane transporter activity"/>
    <property type="evidence" value="ECO:0007669"/>
    <property type="project" value="InterPro"/>
</dbReference>
<dbReference type="AlphaFoldDB" id="A0A251XC12"/>
<evidence type="ECO:0000256" key="4">
    <source>
        <dbReference type="ARBA" id="ARBA00023136"/>
    </source>
</evidence>
<dbReference type="PANTHER" id="PTHR30026:SF20">
    <property type="entry name" value="OUTER MEMBRANE PROTEIN TOLC"/>
    <property type="match status" value="1"/>
</dbReference>
<dbReference type="RefSeq" id="WP_086486781.1">
    <property type="nucleotide sequence ID" value="NZ_MSLT01000002.1"/>
</dbReference>
<dbReference type="PANTHER" id="PTHR30026">
    <property type="entry name" value="OUTER MEMBRANE PROTEIN TOLC"/>
    <property type="match status" value="1"/>
</dbReference>
<dbReference type="Proteomes" id="UP000194798">
    <property type="component" value="Unassembled WGS sequence"/>
</dbReference>
<evidence type="ECO:0008006" key="9">
    <source>
        <dbReference type="Google" id="ProtNLM"/>
    </source>
</evidence>
<gene>
    <name evidence="7" type="ORF">TPSD3_01235</name>
</gene>
<sequence>MTVPLLKGAGEISAAANEKAAILQRQAAEMGYQHFIANTLLNSISAYWDYKAALEKLSVERAAEARVEQGYRKVNNFLAGSGQEAQLRSRFAAELARLEAYVYDKKSRTIKATQDVENAKIALANTIGIPAAEAASIGPPKDEFPKGGWDRRLAAMEELNYAQHLLQLALQNRADLKAAKLNQEAEMVRQEKARKDLYPTLNLNLSAGYEGLEVGNDTAAYFDSFNTRVHGADTAATLLFNYPIGNNVAKGQLQLANANYQRASIQVNELTRGVGLQLNGALGKTVQYIKEATQQQSAVTSYEQTLDSLTKNMNLSENPLAVFQWTDNEDKLNQAYNGLIDSLTELAKQIAQLRFQTGTLVFAEGEAGSVSLHTITELPQ</sequence>
<evidence type="ECO:0000313" key="7">
    <source>
        <dbReference type="EMBL" id="OUD16057.1"/>
    </source>
</evidence>
<dbReference type="GO" id="GO:1990281">
    <property type="term" value="C:efflux pump complex"/>
    <property type="evidence" value="ECO:0007669"/>
    <property type="project" value="TreeGrafter"/>
</dbReference>
<comment type="caution">
    <text evidence="7">The sequence shown here is derived from an EMBL/GenBank/DDBJ whole genome shotgun (WGS) entry which is preliminary data.</text>
</comment>
<comment type="subcellular location">
    <subcellularLocation>
        <location evidence="1">Cell outer membrane</location>
    </subcellularLocation>
</comment>
<name>A0A251XC12_9GAMM</name>
<keyword evidence="2" id="KW-1134">Transmembrane beta strand</keyword>
<dbReference type="GO" id="GO:0015288">
    <property type="term" value="F:porin activity"/>
    <property type="evidence" value="ECO:0007669"/>
    <property type="project" value="TreeGrafter"/>
</dbReference>
<reference evidence="7 8" key="1">
    <citation type="submission" date="2016-12" db="EMBL/GenBank/DDBJ databases">
        <title>Thioflexothrix psekupsii D3 genome sequencing and assembly.</title>
        <authorList>
            <person name="Fomenkov A."/>
            <person name="Vincze T."/>
            <person name="Grabovich M."/>
            <person name="Anton B.P."/>
            <person name="Dubinina G."/>
            <person name="Orlova M."/>
            <person name="Belousova E."/>
            <person name="Roberts R.J."/>
        </authorList>
    </citation>
    <scope>NUCLEOTIDE SEQUENCE [LARGE SCALE GENOMIC DNA]</scope>
    <source>
        <strain evidence="7">D3</strain>
    </source>
</reference>
<evidence type="ECO:0000256" key="2">
    <source>
        <dbReference type="ARBA" id="ARBA00022452"/>
    </source>
</evidence>
<keyword evidence="5" id="KW-0998">Cell outer membrane</keyword>
<accession>A0A251XC12</accession>
<dbReference type="InterPro" id="IPR051906">
    <property type="entry name" value="TolC-like"/>
</dbReference>
<evidence type="ECO:0000256" key="6">
    <source>
        <dbReference type="SAM" id="Coils"/>
    </source>
</evidence>
<feature type="coiled-coil region" evidence="6">
    <location>
        <begin position="166"/>
        <end position="193"/>
    </location>
</feature>
<evidence type="ECO:0000256" key="3">
    <source>
        <dbReference type="ARBA" id="ARBA00022692"/>
    </source>
</evidence>
<dbReference type="Gene3D" id="1.20.1600.10">
    <property type="entry name" value="Outer membrane efflux proteins (OEP)"/>
    <property type="match status" value="1"/>
</dbReference>
<evidence type="ECO:0000256" key="5">
    <source>
        <dbReference type="ARBA" id="ARBA00023237"/>
    </source>
</evidence>
<evidence type="ECO:0000256" key="1">
    <source>
        <dbReference type="ARBA" id="ARBA00004442"/>
    </source>
</evidence>
<dbReference type="SUPFAM" id="SSF56954">
    <property type="entry name" value="Outer membrane efflux proteins (OEP)"/>
    <property type="match status" value="1"/>
</dbReference>
<evidence type="ECO:0000313" key="8">
    <source>
        <dbReference type="Proteomes" id="UP000194798"/>
    </source>
</evidence>
<keyword evidence="8" id="KW-1185">Reference proteome</keyword>